<keyword evidence="3" id="KW-1185">Reference proteome</keyword>
<reference evidence="2" key="1">
    <citation type="submission" date="2020-08" db="EMBL/GenBank/DDBJ databases">
        <title>Multicomponent nature underlies the extraordinary mechanical properties of spider dragline silk.</title>
        <authorList>
            <person name="Kono N."/>
            <person name="Nakamura H."/>
            <person name="Mori M."/>
            <person name="Yoshida Y."/>
            <person name="Ohtoshi R."/>
            <person name="Malay A.D."/>
            <person name="Moran D.A.P."/>
            <person name="Tomita M."/>
            <person name="Numata K."/>
            <person name="Arakawa K."/>
        </authorList>
    </citation>
    <scope>NUCLEOTIDE SEQUENCE</scope>
</reference>
<keyword evidence="1" id="KW-0812">Transmembrane</keyword>
<evidence type="ECO:0000313" key="2">
    <source>
        <dbReference type="EMBL" id="GFU19787.1"/>
    </source>
</evidence>
<keyword evidence="1" id="KW-1133">Transmembrane helix</keyword>
<keyword evidence="1" id="KW-0472">Membrane</keyword>
<comment type="caution">
    <text evidence="2">The sequence shown here is derived from an EMBL/GenBank/DDBJ whole genome shotgun (WGS) entry which is preliminary data.</text>
</comment>
<accession>A0A8X6UKL6</accession>
<evidence type="ECO:0000313" key="3">
    <source>
        <dbReference type="Proteomes" id="UP000887013"/>
    </source>
</evidence>
<protein>
    <submittedName>
        <fullName evidence="2">Uncharacterized protein</fullName>
    </submittedName>
</protein>
<gene>
    <name evidence="2" type="ORF">NPIL_629581</name>
</gene>
<dbReference type="Proteomes" id="UP000887013">
    <property type="component" value="Unassembled WGS sequence"/>
</dbReference>
<evidence type="ECO:0000256" key="1">
    <source>
        <dbReference type="SAM" id="Phobius"/>
    </source>
</evidence>
<sequence>MVSFILKFLYEAFHSYSEGGGGGNPSGSNIFPIACNRNLLEVLLAEMNSSSPLVSNVRQSSRICLALLNTFVLFVPKLTDLSTGYVSKPFAAHCCIDTTEIVSLLIHFLIFIPASFMMFLA</sequence>
<dbReference type="AlphaFoldDB" id="A0A8X6UKL6"/>
<dbReference type="EMBL" id="BMAW01080480">
    <property type="protein sequence ID" value="GFU19787.1"/>
    <property type="molecule type" value="Genomic_DNA"/>
</dbReference>
<feature type="transmembrane region" description="Helical" evidence="1">
    <location>
        <begin position="101"/>
        <end position="120"/>
    </location>
</feature>
<proteinExistence type="predicted"/>
<organism evidence="2 3">
    <name type="scientific">Nephila pilipes</name>
    <name type="common">Giant wood spider</name>
    <name type="synonym">Nephila maculata</name>
    <dbReference type="NCBI Taxonomy" id="299642"/>
    <lineage>
        <taxon>Eukaryota</taxon>
        <taxon>Metazoa</taxon>
        <taxon>Ecdysozoa</taxon>
        <taxon>Arthropoda</taxon>
        <taxon>Chelicerata</taxon>
        <taxon>Arachnida</taxon>
        <taxon>Araneae</taxon>
        <taxon>Araneomorphae</taxon>
        <taxon>Entelegynae</taxon>
        <taxon>Araneoidea</taxon>
        <taxon>Nephilidae</taxon>
        <taxon>Nephila</taxon>
    </lineage>
</organism>
<name>A0A8X6UKL6_NEPPI</name>